<dbReference type="SUPFAM" id="SSF54236">
    <property type="entry name" value="Ubiquitin-like"/>
    <property type="match status" value="1"/>
</dbReference>
<reference evidence="3 4" key="1">
    <citation type="journal article" date="2018" name="Mol. Biol. Evol.">
        <title>Broad Genomic Sampling Reveals a Smut Pathogenic Ancestry of the Fungal Clade Ustilaginomycotina.</title>
        <authorList>
            <person name="Kijpornyongpan T."/>
            <person name="Mondo S.J."/>
            <person name="Barry K."/>
            <person name="Sandor L."/>
            <person name="Lee J."/>
            <person name="Lipzen A."/>
            <person name="Pangilinan J."/>
            <person name="LaButti K."/>
            <person name="Hainaut M."/>
            <person name="Henrissat B."/>
            <person name="Grigoriev I.V."/>
            <person name="Spatafora J.W."/>
            <person name="Aime M.C."/>
        </authorList>
    </citation>
    <scope>NUCLEOTIDE SEQUENCE [LARGE SCALE GENOMIC DNA]</scope>
    <source>
        <strain evidence="3 4">MCA 4186</strain>
    </source>
</reference>
<protein>
    <recommendedName>
        <fullName evidence="2">FCP1 homology domain-containing protein</fullName>
    </recommendedName>
</protein>
<feature type="region of interest" description="Disordered" evidence="1">
    <location>
        <begin position="87"/>
        <end position="108"/>
    </location>
</feature>
<evidence type="ECO:0000259" key="2">
    <source>
        <dbReference type="PROSITE" id="PS50969"/>
    </source>
</evidence>
<dbReference type="PANTHER" id="PTHR48493">
    <property type="entry name" value="UBIQUITIN-LIKE DOMAIN-CONTAINING CTD PHOSPHATASE 1"/>
    <property type="match status" value="1"/>
</dbReference>
<dbReference type="GO" id="GO:0090364">
    <property type="term" value="P:regulation of proteasome assembly"/>
    <property type="evidence" value="ECO:0007669"/>
    <property type="project" value="InterPro"/>
</dbReference>
<sequence>MAASGSAAEASAAMPYSAVAPAASSTMPAAAAAEPAVEEWIAVRVRHGSAVHSLRLAHEDLVEDLKAAIFSLTDIPPERQKILGLSRGRLPPDSSRISQLAPPPSSWKGRSELGERILALQVIGTPLVDTFKDPAALLGLEDARETAALSEDVDYQAPQEEAKAQKTLLPHENPKNHAKLEKTIQRFGDFPVMHPPRSGLKGGLLVLDLDYTIADTKVLLDNSRLASESIRPGLHDFLAAVYPYYDICVWSQTSWRWLEAKLTELNMLADPRYRISFVIDRTPMFSVKSLMWEKPDITKPAVQTEYKHEVKALELIWRRFPEHYSAANTLHVDDLSRNFAMNPANGLKITPYRKAPRFDSELAALKRYCLQLAHPNVTNFNEACPNNADWKYVQLPLVTDLPQSTTVAATPDTPRPAAGELPQETDETMAAAAPADAAAAASTAAESTEGAAPDAAELQRLSSTPTPPPSSSQSLSQATAQQPGTQADTPDVAGPPQAD</sequence>
<evidence type="ECO:0000313" key="4">
    <source>
        <dbReference type="Proteomes" id="UP000245946"/>
    </source>
</evidence>
<evidence type="ECO:0000256" key="1">
    <source>
        <dbReference type="SAM" id="MobiDB-lite"/>
    </source>
</evidence>
<gene>
    <name evidence="3" type="ORF">FA09DRAFT_359434</name>
</gene>
<dbReference type="EMBL" id="KZ819288">
    <property type="protein sequence ID" value="PWN99403.1"/>
    <property type="molecule type" value="Genomic_DNA"/>
</dbReference>
<dbReference type="InterPro" id="IPR036412">
    <property type="entry name" value="HAD-like_sf"/>
</dbReference>
<dbReference type="PROSITE" id="PS50969">
    <property type="entry name" value="FCP1"/>
    <property type="match status" value="1"/>
</dbReference>
<dbReference type="OrthoDB" id="1711508at2759"/>
<dbReference type="GO" id="GO:0005634">
    <property type="term" value="C:nucleus"/>
    <property type="evidence" value="ECO:0007669"/>
    <property type="project" value="TreeGrafter"/>
</dbReference>
<dbReference type="GO" id="GO:0004722">
    <property type="term" value="F:protein serine/threonine phosphatase activity"/>
    <property type="evidence" value="ECO:0007669"/>
    <property type="project" value="TreeGrafter"/>
</dbReference>
<dbReference type="AlphaFoldDB" id="A0A316ZGJ0"/>
<dbReference type="SMART" id="SM00577">
    <property type="entry name" value="CPDc"/>
    <property type="match status" value="1"/>
</dbReference>
<dbReference type="InterPro" id="IPR029071">
    <property type="entry name" value="Ubiquitin-like_domsf"/>
</dbReference>
<dbReference type="GeneID" id="37272655"/>
<dbReference type="Proteomes" id="UP000245946">
    <property type="component" value="Unassembled WGS sequence"/>
</dbReference>
<dbReference type="Pfam" id="PF03031">
    <property type="entry name" value="NIF"/>
    <property type="match status" value="1"/>
</dbReference>
<dbReference type="Gene3D" id="3.40.50.1000">
    <property type="entry name" value="HAD superfamily/HAD-like"/>
    <property type="match status" value="1"/>
</dbReference>
<feature type="compositionally biased region" description="Low complexity" evidence="1">
    <location>
        <begin position="428"/>
        <end position="464"/>
    </location>
</feature>
<dbReference type="RefSeq" id="XP_025599682.1">
    <property type="nucleotide sequence ID" value="XM_025745111.1"/>
</dbReference>
<name>A0A316ZGJ0_9BASI</name>
<keyword evidence="4" id="KW-1185">Reference proteome</keyword>
<dbReference type="PANTHER" id="PTHR48493:SF1">
    <property type="entry name" value="UBIQUITIN-LIKE DOMAIN-CONTAINING CTD PHOSPHATASE 1"/>
    <property type="match status" value="1"/>
</dbReference>
<dbReference type="SUPFAM" id="SSF56784">
    <property type="entry name" value="HAD-like"/>
    <property type="match status" value="1"/>
</dbReference>
<dbReference type="InterPro" id="IPR023214">
    <property type="entry name" value="HAD_sf"/>
</dbReference>
<dbReference type="InterPro" id="IPR004274">
    <property type="entry name" value="FCP1_dom"/>
</dbReference>
<feature type="domain" description="FCP1 homology" evidence="2">
    <location>
        <begin position="198"/>
        <end position="372"/>
    </location>
</feature>
<feature type="compositionally biased region" description="Low complexity" evidence="1">
    <location>
        <begin position="471"/>
        <end position="483"/>
    </location>
</feature>
<proteinExistence type="predicted"/>
<dbReference type="Gene3D" id="3.10.20.90">
    <property type="entry name" value="Phosphatidylinositol 3-kinase Catalytic Subunit, Chain A, domain 1"/>
    <property type="match status" value="1"/>
</dbReference>
<evidence type="ECO:0000313" key="3">
    <source>
        <dbReference type="EMBL" id="PWN99403.1"/>
    </source>
</evidence>
<feature type="region of interest" description="Disordered" evidence="1">
    <location>
        <begin position="405"/>
        <end position="499"/>
    </location>
</feature>
<dbReference type="STRING" id="58919.A0A316ZGJ0"/>
<organism evidence="3 4">
    <name type="scientific">Tilletiopsis washingtonensis</name>
    <dbReference type="NCBI Taxonomy" id="58919"/>
    <lineage>
        <taxon>Eukaryota</taxon>
        <taxon>Fungi</taxon>
        <taxon>Dikarya</taxon>
        <taxon>Basidiomycota</taxon>
        <taxon>Ustilaginomycotina</taxon>
        <taxon>Exobasidiomycetes</taxon>
        <taxon>Entylomatales</taxon>
        <taxon>Entylomatales incertae sedis</taxon>
        <taxon>Tilletiopsis</taxon>
    </lineage>
</organism>
<accession>A0A316ZGJ0</accession>
<dbReference type="InterPro" id="IPR051658">
    <property type="entry name" value="UBLCP1"/>
</dbReference>